<gene>
    <name evidence="4" type="ORF">HMPREF0758_0828</name>
</gene>
<protein>
    <recommendedName>
        <fullName evidence="3">YdgH/BhsA/McbA-like domain-containing protein</fullName>
    </recommendedName>
</protein>
<dbReference type="InterPro" id="IPR036275">
    <property type="entry name" value="YdgH-like_sf"/>
</dbReference>
<proteinExistence type="predicted"/>
<feature type="chain" id="PRO_5003056177" description="YdgH/BhsA/McbA-like domain-containing protein" evidence="2">
    <location>
        <begin position="31"/>
        <end position="95"/>
    </location>
</feature>
<dbReference type="InterPro" id="IPR010854">
    <property type="entry name" value="YdgH/BhsA/McbA-like_dom"/>
</dbReference>
<accession>D4DY45</accession>
<feature type="domain" description="YdgH/BhsA/McbA-like" evidence="3">
    <location>
        <begin position="42"/>
        <end position="95"/>
    </location>
</feature>
<dbReference type="NCBIfam" id="NF033776">
    <property type="entry name" value="stress_YhcN"/>
    <property type="match status" value="1"/>
</dbReference>
<name>D4DY45_SEROD</name>
<keyword evidence="1 2" id="KW-0732">Signal</keyword>
<dbReference type="EMBL" id="ADBY01000017">
    <property type="protein sequence ID" value="EFE97537.1"/>
    <property type="molecule type" value="Genomic_DNA"/>
</dbReference>
<evidence type="ECO:0000256" key="1">
    <source>
        <dbReference type="ARBA" id="ARBA00022729"/>
    </source>
</evidence>
<sequence>MDTSRTTNMNMKITLAAVSLLSAVSFGASAATLVDNAQASNMQTIGTITASGVTGSPSDIRQALSDKADKQGAKAYRVIEAYENGNWHATAEIYK</sequence>
<dbReference type="HOGENOM" id="CLU_158602_1_2_6"/>
<dbReference type="AlphaFoldDB" id="D4DY45"/>
<dbReference type="Gene3D" id="3.30.1660.10">
    <property type="entry name" value="Flavin-binding protein dodecin"/>
    <property type="match status" value="1"/>
</dbReference>
<reference evidence="4 5" key="1">
    <citation type="submission" date="2010-01" db="EMBL/GenBank/DDBJ databases">
        <authorList>
            <person name="Muzny D."/>
            <person name="Qin X."/>
            <person name="Deng J."/>
            <person name="Jiang H."/>
            <person name="Liu Y."/>
            <person name="Qu J."/>
            <person name="Song X.-Z."/>
            <person name="Zhang L."/>
            <person name="Thornton R."/>
            <person name="Coyle M."/>
            <person name="Francisco L."/>
            <person name="Jackson L."/>
            <person name="Javaid M."/>
            <person name="Korchina V."/>
            <person name="Kovar C."/>
            <person name="Mata R."/>
            <person name="Mathew T."/>
            <person name="Ngo R."/>
            <person name="Nguyen L."/>
            <person name="Nguyen N."/>
            <person name="Okwuonu G."/>
            <person name="Ongeri F."/>
            <person name="Pham C."/>
            <person name="Simmons D."/>
            <person name="Wilczek-Boney K."/>
            <person name="Hale W."/>
            <person name="Jakkamsetti A."/>
            <person name="Pham P."/>
            <person name="Ruth R."/>
            <person name="San Lucas F."/>
            <person name="Warren J."/>
            <person name="Zhang J."/>
            <person name="Zhao Z."/>
            <person name="Zhou C."/>
            <person name="Zhu D."/>
            <person name="Lee S."/>
            <person name="Bess C."/>
            <person name="Blankenburg K."/>
            <person name="Forbes L."/>
            <person name="Fu Q."/>
            <person name="Gubbala S."/>
            <person name="Hirani K."/>
            <person name="Jayaseelan J.C."/>
            <person name="Lara F."/>
            <person name="Munidasa M."/>
            <person name="Palculict T."/>
            <person name="Patil S."/>
            <person name="Pu L.-L."/>
            <person name="Saada N."/>
            <person name="Tang L."/>
            <person name="Weissenberger G."/>
            <person name="Zhu Y."/>
            <person name="Hemphill L."/>
            <person name="Shang Y."/>
            <person name="Youmans B."/>
            <person name="Ayvaz T."/>
            <person name="Ross M."/>
            <person name="Santibanez J."/>
            <person name="Aqrawi P."/>
            <person name="Gross S."/>
            <person name="Joshi V."/>
            <person name="Fowler G."/>
            <person name="Nazareth L."/>
            <person name="Reid J."/>
            <person name="Worley K."/>
            <person name="Petrosino J."/>
            <person name="Highlander S."/>
            <person name="Gibbs R."/>
        </authorList>
    </citation>
    <scope>NUCLEOTIDE SEQUENCE [LARGE SCALE GENOMIC DNA]</scope>
    <source>
        <strain evidence="4 5">DSM 4582</strain>
    </source>
</reference>
<evidence type="ECO:0000259" key="3">
    <source>
        <dbReference type="Pfam" id="PF07338"/>
    </source>
</evidence>
<feature type="signal peptide" evidence="2">
    <location>
        <begin position="1"/>
        <end position="30"/>
    </location>
</feature>
<evidence type="ECO:0000313" key="5">
    <source>
        <dbReference type="Proteomes" id="UP000005723"/>
    </source>
</evidence>
<dbReference type="Pfam" id="PF07338">
    <property type="entry name" value="YdgH_BhsA-like"/>
    <property type="match status" value="1"/>
</dbReference>
<comment type="caution">
    <text evidence="4">The sequence shown here is derived from an EMBL/GenBank/DDBJ whole genome shotgun (WGS) entry which is preliminary data.</text>
</comment>
<dbReference type="SUPFAM" id="SSF159871">
    <property type="entry name" value="YdgH-like"/>
    <property type="match status" value="1"/>
</dbReference>
<dbReference type="InterPro" id="IPR051096">
    <property type="entry name" value="BhsA/McbA_stress_biofilm_assoc"/>
</dbReference>
<evidence type="ECO:0000256" key="2">
    <source>
        <dbReference type="SAM" id="SignalP"/>
    </source>
</evidence>
<organism evidence="4 5">
    <name type="scientific">Serratia odorifera DSM 4582</name>
    <dbReference type="NCBI Taxonomy" id="667129"/>
    <lineage>
        <taxon>Bacteria</taxon>
        <taxon>Pseudomonadati</taxon>
        <taxon>Pseudomonadota</taxon>
        <taxon>Gammaproteobacteria</taxon>
        <taxon>Enterobacterales</taxon>
        <taxon>Yersiniaceae</taxon>
        <taxon>Serratia</taxon>
    </lineage>
</organism>
<dbReference type="PANTHER" id="PTHR34156:SF5">
    <property type="entry name" value="OUTER MEMBRANE PROTEIN"/>
    <property type="match status" value="1"/>
</dbReference>
<evidence type="ECO:0000313" key="4">
    <source>
        <dbReference type="EMBL" id="EFE97537.1"/>
    </source>
</evidence>
<dbReference type="InterPro" id="IPR047775">
    <property type="entry name" value="Stress_YhcN-like"/>
</dbReference>
<dbReference type="PANTHER" id="PTHR34156">
    <property type="entry name" value="OUTER MEMBRANE PROTEIN-RELATED-RELATED"/>
    <property type="match status" value="1"/>
</dbReference>
<dbReference type="Proteomes" id="UP000005723">
    <property type="component" value="Unassembled WGS sequence"/>
</dbReference>
<dbReference type="InterPro" id="IPR025543">
    <property type="entry name" value="Dodecin-like"/>
</dbReference>
<dbReference type="STRING" id="667129.HMPREF0758_0828"/>
<keyword evidence="5" id="KW-1185">Reference proteome</keyword>